<evidence type="ECO:0000256" key="5">
    <source>
        <dbReference type="ARBA" id="ARBA00022475"/>
    </source>
</evidence>
<keyword evidence="6" id="KW-0145">Chemotaxis</keyword>
<dbReference type="Pfam" id="PF14842">
    <property type="entry name" value="FliG_N"/>
    <property type="match status" value="1"/>
</dbReference>
<dbReference type="InterPro" id="IPR011002">
    <property type="entry name" value="FliG_a-hlx"/>
</dbReference>
<gene>
    <name evidence="14" type="ORF">A2527_00595</name>
</gene>
<evidence type="ECO:0000256" key="2">
    <source>
        <dbReference type="ARBA" id="ARBA00004515"/>
    </source>
</evidence>
<name>A0A1F6G894_9PROT</name>
<keyword evidence="14" id="KW-0282">Flagellum</keyword>
<dbReference type="PIRSF" id="PIRSF003161">
    <property type="entry name" value="FliG"/>
    <property type="match status" value="1"/>
</dbReference>
<evidence type="ECO:0000259" key="12">
    <source>
        <dbReference type="Pfam" id="PF14841"/>
    </source>
</evidence>
<dbReference type="FunFam" id="1.10.220.30:FF:000001">
    <property type="entry name" value="Flagellar motor switch protein FliG"/>
    <property type="match status" value="1"/>
</dbReference>
<reference evidence="14 15" key="1">
    <citation type="journal article" date="2016" name="Nat. Commun.">
        <title>Thousands of microbial genomes shed light on interconnected biogeochemical processes in an aquifer system.</title>
        <authorList>
            <person name="Anantharaman K."/>
            <person name="Brown C.T."/>
            <person name="Hug L.A."/>
            <person name="Sharon I."/>
            <person name="Castelle C.J."/>
            <person name="Probst A.J."/>
            <person name="Thomas B.C."/>
            <person name="Singh A."/>
            <person name="Wilkins M.J."/>
            <person name="Karaoz U."/>
            <person name="Brodie E.L."/>
            <person name="Williams K.H."/>
            <person name="Hubbard S.S."/>
            <person name="Banfield J.F."/>
        </authorList>
    </citation>
    <scope>NUCLEOTIDE SEQUENCE [LARGE SCALE GENOMIC DNA]</scope>
</reference>
<evidence type="ECO:0000313" key="14">
    <source>
        <dbReference type="EMBL" id="OGG94336.1"/>
    </source>
</evidence>
<dbReference type="InterPro" id="IPR028263">
    <property type="entry name" value="FliG_N"/>
</dbReference>
<dbReference type="InterPro" id="IPR032779">
    <property type="entry name" value="FliG_M"/>
</dbReference>
<evidence type="ECO:0000256" key="3">
    <source>
        <dbReference type="ARBA" id="ARBA00010299"/>
    </source>
</evidence>
<comment type="caution">
    <text evidence="14">The sequence shown here is derived from an EMBL/GenBank/DDBJ whole genome shotgun (WGS) entry which is preliminary data.</text>
</comment>
<dbReference type="NCBIfam" id="TIGR00207">
    <property type="entry name" value="fliG"/>
    <property type="match status" value="1"/>
</dbReference>
<sequence length="337" mass="36423">MAVGKLTGPKKAAILLLALGEDGSAEVIKNLEDREIQQVGYYMARFTDVAPEELDSVLEEFYRKVALQDQGVAINASGDFVKNAITKALGDDRAKDLVDNLKSSNDEGGLDSLKWLEPKVIAGFIMNEHPQTIALILAHLEDPEQTANVLKELPENLQADVTYRMAILEAIPPGVVKEIEEVLAKELKNSGAGSSAKVGGVESVAGMLNTMDKSTESRILATIEESNPDLAEQIRELMFTFEDLVLVDPNGMQLILKEVPQNDLVLSLKTASDALKEHIFSNMSERAADMVRDDLEAMGAVRVADVDAAQQKLVKVARKLEEEGKVIISGGGGGDVV</sequence>
<dbReference type="Pfam" id="PF01706">
    <property type="entry name" value="FliG_C"/>
    <property type="match status" value="1"/>
</dbReference>
<evidence type="ECO:0000259" key="13">
    <source>
        <dbReference type="Pfam" id="PF14842"/>
    </source>
</evidence>
<keyword evidence="14" id="KW-0966">Cell projection</keyword>
<organism evidence="14 15">
    <name type="scientific">Candidatus Lambdaproteobacteria bacterium RIFOXYD2_FULL_50_16</name>
    <dbReference type="NCBI Taxonomy" id="1817772"/>
    <lineage>
        <taxon>Bacteria</taxon>
        <taxon>Pseudomonadati</taxon>
        <taxon>Pseudomonadota</taxon>
        <taxon>Candidatus Lambdaproteobacteria</taxon>
    </lineage>
</organism>
<dbReference type="GO" id="GO:0009425">
    <property type="term" value="C:bacterial-type flagellum basal body"/>
    <property type="evidence" value="ECO:0007669"/>
    <property type="project" value="UniProtKB-SubCell"/>
</dbReference>
<evidence type="ECO:0000256" key="9">
    <source>
        <dbReference type="ARBA" id="ARBA00023143"/>
    </source>
</evidence>
<keyword evidence="7" id="KW-0283">Flagellar rotation</keyword>
<dbReference type="STRING" id="1817772.A2527_00595"/>
<dbReference type="EMBL" id="MFNE01000039">
    <property type="protein sequence ID" value="OGG94336.1"/>
    <property type="molecule type" value="Genomic_DNA"/>
</dbReference>
<dbReference type="SUPFAM" id="SSF48029">
    <property type="entry name" value="FliG"/>
    <property type="match status" value="2"/>
</dbReference>
<evidence type="ECO:0000313" key="15">
    <source>
        <dbReference type="Proteomes" id="UP000178449"/>
    </source>
</evidence>
<comment type="similarity">
    <text evidence="3">Belongs to the FliG family.</text>
</comment>
<evidence type="ECO:0000259" key="11">
    <source>
        <dbReference type="Pfam" id="PF01706"/>
    </source>
</evidence>
<dbReference type="PANTHER" id="PTHR30534">
    <property type="entry name" value="FLAGELLAR MOTOR SWITCH PROTEIN FLIG"/>
    <property type="match status" value="1"/>
</dbReference>
<feature type="domain" description="Flagellar motor switch protein FliG N-terminal" evidence="13">
    <location>
        <begin position="5"/>
        <end position="106"/>
    </location>
</feature>
<evidence type="ECO:0000256" key="8">
    <source>
        <dbReference type="ARBA" id="ARBA00023136"/>
    </source>
</evidence>
<protein>
    <recommendedName>
        <fullName evidence="4">Flagellar motor switch protein FliG</fullName>
    </recommendedName>
</protein>
<keyword evidence="9" id="KW-0975">Bacterial flagellum</keyword>
<dbReference type="PRINTS" id="PR00954">
    <property type="entry name" value="FLGMOTORFLIG"/>
</dbReference>
<dbReference type="GO" id="GO:0005886">
    <property type="term" value="C:plasma membrane"/>
    <property type="evidence" value="ECO:0007669"/>
    <property type="project" value="UniProtKB-SubCell"/>
</dbReference>
<dbReference type="Gene3D" id="1.10.220.30">
    <property type="match status" value="3"/>
</dbReference>
<dbReference type="InterPro" id="IPR000090">
    <property type="entry name" value="Flg_Motor_Flig"/>
</dbReference>
<keyword evidence="5" id="KW-1003">Cell membrane</keyword>
<feature type="domain" description="Flagellar motor switch protein FliG middle" evidence="12">
    <location>
        <begin position="118"/>
        <end position="191"/>
    </location>
</feature>
<comment type="function">
    <text evidence="10">FliG is one of three proteins (FliG, FliN, FliM) that forms the rotor-mounted switch complex (C ring), located at the base of the basal body. This complex interacts with the CheY and CheZ chemotaxis proteins, in addition to contacting components of the motor that determine the direction of flagellar rotation.</text>
</comment>
<evidence type="ECO:0000256" key="10">
    <source>
        <dbReference type="ARBA" id="ARBA00025598"/>
    </source>
</evidence>
<comment type="subcellular location">
    <subcellularLocation>
        <location evidence="1">Bacterial flagellum basal body</location>
    </subcellularLocation>
    <subcellularLocation>
        <location evidence="2">Cell inner membrane</location>
        <topology evidence="2">Peripheral membrane protein</topology>
        <orientation evidence="2">Cytoplasmic side</orientation>
    </subcellularLocation>
</comment>
<dbReference type="Pfam" id="PF14841">
    <property type="entry name" value="FliG_M"/>
    <property type="match status" value="1"/>
</dbReference>
<evidence type="ECO:0000256" key="7">
    <source>
        <dbReference type="ARBA" id="ARBA00022779"/>
    </source>
</evidence>
<dbReference type="GO" id="GO:0003774">
    <property type="term" value="F:cytoskeletal motor activity"/>
    <property type="evidence" value="ECO:0007669"/>
    <property type="project" value="InterPro"/>
</dbReference>
<dbReference type="InterPro" id="IPR023087">
    <property type="entry name" value="Flg_Motor_Flig_C"/>
</dbReference>
<evidence type="ECO:0000256" key="4">
    <source>
        <dbReference type="ARBA" id="ARBA00021870"/>
    </source>
</evidence>
<proteinExistence type="inferred from homology"/>
<dbReference type="Proteomes" id="UP000178449">
    <property type="component" value="Unassembled WGS sequence"/>
</dbReference>
<feature type="domain" description="Flagellar motor switch protein FliG C-terminal" evidence="11">
    <location>
        <begin position="222"/>
        <end position="328"/>
    </location>
</feature>
<evidence type="ECO:0000256" key="1">
    <source>
        <dbReference type="ARBA" id="ARBA00004117"/>
    </source>
</evidence>
<dbReference type="PANTHER" id="PTHR30534:SF0">
    <property type="entry name" value="FLAGELLAR MOTOR SWITCH PROTEIN FLIG"/>
    <property type="match status" value="1"/>
</dbReference>
<dbReference type="GO" id="GO:0071973">
    <property type="term" value="P:bacterial-type flagellum-dependent cell motility"/>
    <property type="evidence" value="ECO:0007669"/>
    <property type="project" value="InterPro"/>
</dbReference>
<accession>A0A1F6G894</accession>
<dbReference type="AlphaFoldDB" id="A0A1F6G894"/>
<evidence type="ECO:0000256" key="6">
    <source>
        <dbReference type="ARBA" id="ARBA00022500"/>
    </source>
</evidence>
<keyword evidence="14" id="KW-0969">Cilium</keyword>
<keyword evidence="8" id="KW-0472">Membrane</keyword>
<dbReference type="GO" id="GO:0006935">
    <property type="term" value="P:chemotaxis"/>
    <property type="evidence" value="ECO:0007669"/>
    <property type="project" value="UniProtKB-KW"/>
</dbReference>